<comment type="caution">
    <text evidence="1">The sequence shown here is derived from an EMBL/GenBank/DDBJ whole genome shotgun (WGS) entry which is preliminary data.</text>
</comment>
<dbReference type="AlphaFoldDB" id="A0AAE1UDM6"/>
<proteinExistence type="predicted"/>
<gene>
    <name evidence="1" type="ORF">Pmani_008689</name>
</gene>
<name>A0AAE1UDM6_9EUCA</name>
<dbReference type="EMBL" id="JAWZYT010000668">
    <property type="protein sequence ID" value="KAK4320448.1"/>
    <property type="molecule type" value="Genomic_DNA"/>
</dbReference>
<organism evidence="1 2">
    <name type="scientific">Petrolisthes manimaculis</name>
    <dbReference type="NCBI Taxonomy" id="1843537"/>
    <lineage>
        <taxon>Eukaryota</taxon>
        <taxon>Metazoa</taxon>
        <taxon>Ecdysozoa</taxon>
        <taxon>Arthropoda</taxon>
        <taxon>Crustacea</taxon>
        <taxon>Multicrustacea</taxon>
        <taxon>Malacostraca</taxon>
        <taxon>Eumalacostraca</taxon>
        <taxon>Eucarida</taxon>
        <taxon>Decapoda</taxon>
        <taxon>Pleocyemata</taxon>
        <taxon>Anomura</taxon>
        <taxon>Galatheoidea</taxon>
        <taxon>Porcellanidae</taxon>
        <taxon>Petrolisthes</taxon>
    </lineage>
</organism>
<keyword evidence="2" id="KW-1185">Reference proteome</keyword>
<evidence type="ECO:0000313" key="1">
    <source>
        <dbReference type="EMBL" id="KAK4320448.1"/>
    </source>
</evidence>
<evidence type="ECO:0000313" key="2">
    <source>
        <dbReference type="Proteomes" id="UP001292094"/>
    </source>
</evidence>
<protein>
    <submittedName>
        <fullName evidence="1">Uncharacterized protein</fullName>
    </submittedName>
</protein>
<dbReference type="Proteomes" id="UP001292094">
    <property type="component" value="Unassembled WGS sequence"/>
</dbReference>
<sequence length="115" mass="12638">MHLLPRPHLFHALYLTFFSPHQCSSTTQKLTLSSWYQRMKAGGLGLYLTLHVSTKRLPVLMYTSGSPATTVSGSVNTKDTQHGLVSGQGHFQGFPGTKKEHNLVTAQGKQGQKKS</sequence>
<accession>A0AAE1UDM6</accession>
<reference evidence="1" key="1">
    <citation type="submission" date="2023-11" db="EMBL/GenBank/DDBJ databases">
        <title>Genome assemblies of two species of porcelain crab, Petrolisthes cinctipes and Petrolisthes manimaculis (Anomura: Porcellanidae).</title>
        <authorList>
            <person name="Angst P."/>
        </authorList>
    </citation>
    <scope>NUCLEOTIDE SEQUENCE</scope>
    <source>
        <strain evidence="1">PB745_02</strain>
        <tissue evidence="1">Gill</tissue>
    </source>
</reference>